<keyword evidence="1" id="KW-0812">Transmembrane</keyword>
<reference evidence="2 3" key="1">
    <citation type="journal article" date="2018" name="Nat. Ecol. Evol.">
        <title>Pezizomycetes genomes reveal the molecular basis of ectomycorrhizal truffle lifestyle.</title>
        <authorList>
            <person name="Murat C."/>
            <person name="Payen T."/>
            <person name="Noel B."/>
            <person name="Kuo A."/>
            <person name="Morin E."/>
            <person name="Chen J."/>
            <person name="Kohler A."/>
            <person name="Krizsan K."/>
            <person name="Balestrini R."/>
            <person name="Da Silva C."/>
            <person name="Montanini B."/>
            <person name="Hainaut M."/>
            <person name="Levati E."/>
            <person name="Barry K.W."/>
            <person name="Belfiori B."/>
            <person name="Cichocki N."/>
            <person name="Clum A."/>
            <person name="Dockter R.B."/>
            <person name="Fauchery L."/>
            <person name="Guy J."/>
            <person name="Iotti M."/>
            <person name="Le Tacon F."/>
            <person name="Lindquist E.A."/>
            <person name="Lipzen A."/>
            <person name="Malagnac F."/>
            <person name="Mello A."/>
            <person name="Molinier V."/>
            <person name="Miyauchi S."/>
            <person name="Poulain J."/>
            <person name="Riccioni C."/>
            <person name="Rubini A."/>
            <person name="Sitrit Y."/>
            <person name="Splivallo R."/>
            <person name="Traeger S."/>
            <person name="Wang M."/>
            <person name="Zifcakova L."/>
            <person name="Wipf D."/>
            <person name="Zambonelli A."/>
            <person name="Paolocci F."/>
            <person name="Nowrousian M."/>
            <person name="Ottonello S."/>
            <person name="Baldrian P."/>
            <person name="Spatafora J.W."/>
            <person name="Henrissat B."/>
            <person name="Nagy L.G."/>
            <person name="Aury J.M."/>
            <person name="Wincker P."/>
            <person name="Grigoriev I.V."/>
            <person name="Bonfante P."/>
            <person name="Martin F.M."/>
        </authorList>
    </citation>
    <scope>NUCLEOTIDE SEQUENCE [LARGE SCALE GENOMIC DNA]</scope>
    <source>
        <strain evidence="2 3">120613-1</strain>
    </source>
</reference>
<evidence type="ECO:0000256" key="1">
    <source>
        <dbReference type="SAM" id="Phobius"/>
    </source>
</evidence>
<name>A0A3N4K9H1_9PEZI</name>
<gene>
    <name evidence="2" type="ORF">L873DRAFT_13303</name>
</gene>
<evidence type="ECO:0000313" key="3">
    <source>
        <dbReference type="Proteomes" id="UP000276215"/>
    </source>
</evidence>
<accession>A0A3N4K9H1</accession>
<dbReference type="AlphaFoldDB" id="A0A3N4K9H1"/>
<keyword evidence="1" id="KW-0472">Membrane</keyword>
<keyword evidence="3" id="KW-1185">Reference proteome</keyword>
<organism evidence="2 3">
    <name type="scientific">Choiromyces venosus 120613-1</name>
    <dbReference type="NCBI Taxonomy" id="1336337"/>
    <lineage>
        <taxon>Eukaryota</taxon>
        <taxon>Fungi</taxon>
        <taxon>Dikarya</taxon>
        <taxon>Ascomycota</taxon>
        <taxon>Pezizomycotina</taxon>
        <taxon>Pezizomycetes</taxon>
        <taxon>Pezizales</taxon>
        <taxon>Tuberaceae</taxon>
        <taxon>Choiromyces</taxon>
    </lineage>
</organism>
<dbReference type="Proteomes" id="UP000276215">
    <property type="component" value="Unassembled WGS sequence"/>
</dbReference>
<feature type="transmembrane region" description="Helical" evidence="1">
    <location>
        <begin position="92"/>
        <end position="115"/>
    </location>
</feature>
<sequence>MPAYPPTYLSTYLSTCDCDSNGTFLGKGPQLAFSHDTSLAFDWKHEEEGESGKEFSSRWFAISKTYALYLLSVICLMVLAGAASPRDRSPKWAFPASVTVLELFVFLPLTFSWSLT</sequence>
<protein>
    <submittedName>
        <fullName evidence="2">Uncharacterized protein</fullName>
    </submittedName>
</protein>
<keyword evidence="1" id="KW-1133">Transmembrane helix</keyword>
<dbReference type="EMBL" id="ML120351">
    <property type="protein sequence ID" value="RPB05999.1"/>
    <property type="molecule type" value="Genomic_DNA"/>
</dbReference>
<feature type="transmembrane region" description="Helical" evidence="1">
    <location>
        <begin position="66"/>
        <end position="85"/>
    </location>
</feature>
<evidence type="ECO:0000313" key="2">
    <source>
        <dbReference type="EMBL" id="RPB05999.1"/>
    </source>
</evidence>
<proteinExistence type="predicted"/>